<name>A0ABQ1QPI6_9RHOB</name>
<evidence type="ECO:0000259" key="4">
    <source>
        <dbReference type="Pfam" id="PF01645"/>
    </source>
</evidence>
<comment type="caution">
    <text evidence="5">The sequence shown here is derived from an EMBL/GenBank/DDBJ whole genome shotgun (WGS) entry which is preliminary data.</text>
</comment>
<dbReference type="RefSeq" id="WP_188527468.1">
    <property type="nucleotide sequence ID" value="NZ_BMGI01000003.1"/>
</dbReference>
<evidence type="ECO:0000313" key="5">
    <source>
        <dbReference type="EMBL" id="GGD35740.1"/>
    </source>
</evidence>
<keyword evidence="3" id="KW-0472">Membrane</keyword>
<dbReference type="EMBL" id="BMGI01000003">
    <property type="protein sequence ID" value="GGD35740.1"/>
    <property type="molecule type" value="Genomic_DNA"/>
</dbReference>
<dbReference type="PIRSF" id="PIRSF500060">
    <property type="entry name" value="UCP500060"/>
    <property type="match status" value="1"/>
</dbReference>
<protein>
    <submittedName>
        <fullName evidence="5">FMN-binding glutamate synthase family protein</fullName>
    </submittedName>
</protein>
<dbReference type="Proteomes" id="UP000617355">
    <property type="component" value="Unassembled WGS sequence"/>
</dbReference>
<dbReference type="PIRSF" id="PIRSF006429">
    <property type="entry name" value="GOGAT_lg_2"/>
    <property type="match status" value="1"/>
</dbReference>
<keyword evidence="3" id="KW-1133">Transmembrane helix</keyword>
<dbReference type="SUPFAM" id="SSF51395">
    <property type="entry name" value="FMN-linked oxidoreductases"/>
    <property type="match status" value="1"/>
</dbReference>
<keyword evidence="3" id="KW-0812">Transmembrane</keyword>
<evidence type="ECO:0000313" key="6">
    <source>
        <dbReference type="Proteomes" id="UP000617355"/>
    </source>
</evidence>
<feature type="domain" description="Glutamate synthase" evidence="4">
    <location>
        <begin position="154"/>
        <end position="470"/>
    </location>
</feature>
<dbReference type="InterPro" id="IPR002932">
    <property type="entry name" value="Glu_synthdom"/>
</dbReference>
<dbReference type="InterPro" id="IPR024188">
    <property type="entry name" value="GltB"/>
</dbReference>
<dbReference type="Pfam" id="PF01645">
    <property type="entry name" value="Glu_synthase"/>
    <property type="match status" value="1"/>
</dbReference>
<feature type="transmembrane region" description="Helical" evidence="3">
    <location>
        <begin position="7"/>
        <end position="26"/>
    </location>
</feature>
<reference evidence="6" key="1">
    <citation type="journal article" date="2019" name="Int. J. Syst. Evol. Microbiol.">
        <title>The Global Catalogue of Microorganisms (GCM) 10K type strain sequencing project: providing services to taxonomists for standard genome sequencing and annotation.</title>
        <authorList>
            <consortium name="The Broad Institute Genomics Platform"/>
            <consortium name="The Broad Institute Genome Sequencing Center for Infectious Disease"/>
            <person name="Wu L."/>
            <person name="Ma J."/>
        </authorList>
    </citation>
    <scope>NUCLEOTIDE SEQUENCE [LARGE SCALE GENOMIC DNA]</scope>
    <source>
        <strain evidence="6">CGMCC 1.12922</strain>
    </source>
</reference>
<dbReference type="CDD" id="cd02808">
    <property type="entry name" value="GltS_FMN"/>
    <property type="match status" value="1"/>
</dbReference>
<dbReference type="InterPro" id="IPR027283">
    <property type="entry name" value="YerD"/>
</dbReference>
<keyword evidence="6" id="KW-1185">Reference proteome</keyword>
<sequence>MVDVRYLPYLGFLAAVPVGGALSIAVPFWGGAVLALGLAGSAIGTYDMLQRKRAVLRNYPVLARMRFFLESIRPEIRQYFLESDHDEVPFSREQRALVYRRAKNIEGLRPFGTLKNQQRVGHEWINHSMQPSHIDSADFRVTFGAARAQPYHASVLNISGMSFGALSPNAVEALNIGAARGNFCQTTGEGAISRFHAAHGGDLVWQIGSGYFGCRDAQGRFDPEAFAEKATGAQVKMVEIKLSQGAKPGHGGILPGAKVTELIAESRGVPVGVDCISPPSHSAFSTPIEMLEFLEQLRTLSGGKPAGLKLCVGHPWEVFALAKAMIETGIQPDFITVDGSEGGTGAAPAEFADHLGAPLREGLMLMHNTLVGLGLREGTRIVVSGKLISAFDLARAFSLGADTCNMGRGFMFALGCIQAQTCHSGRCPTGVTAQDPRRYKALDVSDKAARVANFHDNTLGTLKETIEACGLSHPADLGPEHLMMRINSREVRSAQSQYDWVGPGELLDHNVAHPAFAKFWDMARADSFAPARA</sequence>
<comment type="similarity">
    <text evidence="1 2">Belongs to the glutamate synthase family.</text>
</comment>
<dbReference type="InterPro" id="IPR013785">
    <property type="entry name" value="Aldolase_TIM"/>
</dbReference>
<evidence type="ECO:0000256" key="1">
    <source>
        <dbReference type="ARBA" id="ARBA00009716"/>
    </source>
</evidence>
<evidence type="ECO:0000256" key="3">
    <source>
        <dbReference type="SAM" id="Phobius"/>
    </source>
</evidence>
<gene>
    <name evidence="5" type="ORF">GCM10011358_19460</name>
</gene>
<accession>A0ABQ1QPI6</accession>
<proteinExistence type="inferred from homology"/>
<dbReference type="Gene3D" id="3.20.20.70">
    <property type="entry name" value="Aldolase class I"/>
    <property type="match status" value="1"/>
</dbReference>
<organism evidence="5 6">
    <name type="scientific">Sinisalibacter lacisalsi</name>
    <dbReference type="NCBI Taxonomy" id="1526570"/>
    <lineage>
        <taxon>Bacteria</taxon>
        <taxon>Pseudomonadati</taxon>
        <taxon>Pseudomonadota</taxon>
        <taxon>Alphaproteobacteria</taxon>
        <taxon>Rhodobacterales</taxon>
        <taxon>Roseobacteraceae</taxon>
        <taxon>Sinisalibacter</taxon>
    </lineage>
</organism>
<evidence type="ECO:0000256" key="2">
    <source>
        <dbReference type="PIRNR" id="PIRNR006429"/>
    </source>
</evidence>
<dbReference type="PANTHER" id="PTHR43819">
    <property type="entry name" value="ARCHAEAL-TYPE GLUTAMATE SYNTHASE [NADPH]"/>
    <property type="match status" value="1"/>
</dbReference>
<dbReference type="PANTHER" id="PTHR43819:SF1">
    <property type="entry name" value="ARCHAEAL-TYPE GLUTAMATE SYNTHASE [NADPH]"/>
    <property type="match status" value="1"/>
</dbReference>